<dbReference type="Gene3D" id="3.30.70.100">
    <property type="match status" value="1"/>
</dbReference>
<proteinExistence type="predicted"/>
<keyword evidence="1" id="KW-0479">Metal-binding</keyword>
<organism evidence="3 4">
    <name type="scientific">Natrinema halophilum</name>
    <dbReference type="NCBI Taxonomy" id="1699371"/>
    <lineage>
        <taxon>Archaea</taxon>
        <taxon>Methanobacteriati</taxon>
        <taxon>Methanobacteriota</taxon>
        <taxon>Stenosarchaea group</taxon>
        <taxon>Halobacteria</taxon>
        <taxon>Halobacteriales</taxon>
        <taxon>Natrialbaceae</taxon>
        <taxon>Natrinema</taxon>
    </lineage>
</organism>
<sequence length="65" mass="6829">MSQTITVEGMSCEHCEQTVEAALEDVDGVTTVDVDRDAERVTVDGDVAPQVLVDAVDEAGYDASA</sequence>
<dbReference type="KEGG" id="haly:HYG82_14075"/>
<feature type="domain" description="HMA" evidence="2">
    <location>
        <begin position="1"/>
        <end position="64"/>
    </location>
</feature>
<gene>
    <name evidence="3" type="ORF">HYG82_14075</name>
</gene>
<evidence type="ECO:0000259" key="2">
    <source>
        <dbReference type="PROSITE" id="PS50846"/>
    </source>
</evidence>
<dbReference type="SUPFAM" id="SSF55008">
    <property type="entry name" value="HMA, heavy metal-associated domain"/>
    <property type="match status" value="1"/>
</dbReference>
<evidence type="ECO:0000256" key="1">
    <source>
        <dbReference type="ARBA" id="ARBA00022723"/>
    </source>
</evidence>
<accession>A0A7D5KE18</accession>
<dbReference type="GeneID" id="56034440"/>
<dbReference type="EMBL" id="CP058601">
    <property type="protein sequence ID" value="QLG49901.1"/>
    <property type="molecule type" value="Genomic_DNA"/>
</dbReference>
<dbReference type="Pfam" id="PF00403">
    <property type="entry name" value="HMA"/>
    <property type="match status" value="1"/>
</dbReference>
<protein>
    <submittedName>
        <fullName evidence="3">Heavy-metal-associated domain-containing protein</fullName>
    </submittedName>
</protein>
<evidence type="ECO:0000313" key="4">
    <source>
        <dbReference type="Proteomes" id="UP000509241"/>
    </source>
</evidence>
<dbReference type="InterPro" id="IPR006121">
    <property type="entry name" value="HMA_dom"/>
</dbReference>
<dbReference type="PANTHER" id="PTHR22814:SF287">
    <property type="entry name" value="COPPER TRANSPORT PROTEIN ATX1"/>
    <property type="match status" value="1"/>
</dbReference>
<dbReference type="GO" id="GO:0046872">
    <property type="term" value="F:metal ion binding"/>
    <property type="evidence" value="ECO:0007669"/>
    <property type="project" value="UniProtKB-KW"/>
</dbReference>
<evidence type="ECO:0000313" key="3">
    <source>
        <dbReference type="EMBL" id="QLG49901.1"/>
    </source>
</evidence>
<dbReference type="Proteomes" id="UP000509241">
    <property type="component" value="Chromosome"/>
</dbReference>
<dbReference type="AlphaFoldDB" id="A0A7D5KE18"/>
<name>A0A7D5KE18_9EURY</name>
<dbReference type="InterPro" id="IPR036163">
    <property type="entry name" value="HMA_dom_sf"/>
</dbReference>
<dbReference type="CDD" id="cd00371">
    <property type="entry name" value="HMA"/>
    <property type="match status" value="1"/>
</dbReference>
<dbReference type="PROSITE" id="PS50846">
    <property type="entry name" value="HMA_2"/>
    <property type="match status" value="1"/>
</dbReference>
<reference evidence="3 4" key="1">
    <citation type="submission" date="2020-07" db="EMBL/GenBank/DDBJ databases">
        <authorList>
            <person name="Cui H."/>
        </authorList>
    </citation>
    <scope>NUCLEOTIDE SEQUENCE [LARGE SCALE GENOMIC DNA]</scope>
    <source>
        <strain evidence="3 4">YPL8</strain>
    </source>
</reference>
<dbReference type="RefSeq" id="WP_179261889.1">
    <property type="nucleotide sequence ID" value="NZ_CP058601.1"/>
</dbReference>
<dbReference type="PANTHER" id="PTHR22814">
    <property type="entry name" value="COPPER TRANSPORT PROTEIN ATOX1-RELATED"/>
    <property type="match status" value="1"/>
</dbReference>
<dbReference type="OrthoDB" id="44171at2157"/>
<keyword evidence="4" id="KW-1185">Reference proteome</keyword>